<name>A0A6G0YGA7_APHCR</name>
<evidence type="ECO:0000313" key="2">
    <source>
        <dbReference type="Proteomes" id="UP000478052"/>
    </source>
</evidence>
<proteinExistence type="predicted"/>
<evidence type="ECO:0000313" key="1">
    <source>
        <dbReference type="EMBL" id="KAF0755446.1"/>
    </source>
</evidence>
<organism evidence="1 2">
    <name type="scientific">Aphis craccivora</name>
    <name type="common">Cowpea aphid</name>
    <dbReference type="NCBI Taxonomy" id="307492"/>
    <lineage>
        <taxon>Eukaryota</taxon>
        <taxon>Metazoa</taxon>
        <taxon>Ecdysozoa</taxon>
        <taxon>Arthropoda</taxon>
        <taxon>Hexapoda</taxon>
        <taxon>Insecta</taxon>
        <taxon>Pterygota</taxon>
        <taxon>Neoptera</taxon>
        <taxon>Paraneoptera</taxon>
        <taxon>Hemiptera</taxon>
        <taxon>Sternorrhyncha</taxon>
        <taxon>Aphidomorpha</taxon>
        <taxon>Aphidoidea</taxon>
        <taxon>Aphididae</taxon>
        <taxon>Aphidini</taxon>
        <taxon>Aphis</taxon>
        <taxon>Aphis</taxon>
    </lineage>
</organism>
<gene>
    <name evidence="1" type="ORF">FWK35_00019403</name>
</gene>
<dbReference type="Proteomes" id="UP000478052">
    <property type="component" value="Unassembled WGS sequence"/>
</dbReference>
<sequence length="245" mass="28151">MNQNLSCLSNDLDSAVWFTEQPSPSSNDLWTSPSTELYSSYGRDWISTTSLLLLQLTRNVRISSSNDRDLIRSYDQRPPPSFDINIKMLSSSNYDNDRNKMSSSDPLLSTLSDDQTMIPSPEQQLYPSFENKGKCLHSSQSSLTTNKGMKTSRSSDNYLRLTSLSSDKKLKVSTTPSYAMHHFSNFRLSKHQDAPMILFDSKGEMHTNYYPPVGFRNNKNNQKTEKTDKVDWGRRYWPKWSVVDK</sequence>
<dbReference type="EMBL" id="VUJU01004136">
    <property type="protein sequence ID" value="KAF0755446.1"/>
    <property type="molecule type" value="Genomic_DNA"/>
</dbReference>
<keyword evidence="2" id="KW-1185">Reference proteome</keyword>
<dbReference type="AlphaFoldDB" id="A0A6G0YGA7"/>
<reference evidence="1 2" key="1">
    <citation type="submission" date="2019-08" db="EMBL/GenBank/DDBJ databases">
        <title>Whole genome of Aphis craccivora.</title>
        <authorList>
            <person name="Voronova N.V."/>
            <person name="Shulinski R.S."/>
            <person name="Bandarenka Y.V."/>
            <person name="Zhorov D.G."/>
            <person name="Warner D."/>
        </authorList>
    </citation>
    <scope>NUCLEOTIDE SEQUENCE [LARGE SCALE GENOMIC DNA]</scope>
    <source>
        <strain evidence="1">180601</strain>
        <tissue evidence="1">Whole Body</tissue>
    </source>
</reference>
<accession>A0A6G0YGA7</accession>
<protein>
    <submittedName>
        <fullName evidence="1">Uncharacterized protein</fullName>
    </submittedName>
</protein>
<dbReference type="OrthoDB" id="6594206at2759"/>
<comment type="caution">
    <text evidence="1">The sequence shown here is derived from an EMBL/GenBank/DDBJ whole genome shotgun (WGS) entry which is preliminary data.</text>
</comment>